<accession>A0A0F8CYP1</accession>
<feature type="transmembrane region" description="Helical" evidence="5">
    <location>
        <begin position="29"/>
        <end position="48"/>
    </location>
</feature>
<dbReference type="PANTHER" id="PTHR31306">
    <property type="entry name" value="ALPHA-1,6-MANNOSYLTRANSFERASE MNN11-RELATED"/>
    <property type="match status" value="1"/>
</dbReference>
<evidence type="ECO:0000313" key="6">
    <source>
        <dbReference type="EMBL" id="KKF95752.1"/>
    </source>
</evidence>
<dbReference type="EMBL" id="LBBL01000079">
    <property type="protein sequence ID" value="KKF95752.1"/>
    <property type="molecule type" value="Genomic_DNA"/>
</dbReference>
<dbReference type="PANTHER" id="PTHR31306:SF10">
    <property type="entry name" value="ALPHA-1,6-MANNOSYLTRANSFERASE MNN11-RELATED"/>
    <property type="match status" value="1"/>
</dbReference>
<dbReference type="EC" id="2.4.1.-" evidence="6"/>
<dbReference type="FunFam" id="3.90.550.10:FF:000149">
    <property type="entry name" value="Alpha-1,6-mannosyltransferase subunit"/>
    <property type="match status" value="1"/>
</dbReference>
<keyword evidence="5" id="KW-0472">Membrane</keyword>
<keyword evidence="5" id="KW-0812">Transmembrane</keyword>
<dbReference type="InterPro" id="IPR008630">
    <property type="entry name" value="Glyco_trans_34"/>
</dbReference>
<evidence type="ECO:0000256" key="1">
    <source>
        <dbReference type="ARBA" id="ARBA00005664"/>
    </source>
</evidence>
<reference evidence="6 7" key="1">
    <citation type="submission" date="2015-04" db="EMBL/GenBank/DDBJ databases">
        <title>Genome sequence of Ceratocystis platani, a major pathogen of plane trees.</title>
        <authorList>
            <person name="Belbahri L."/>
        </authorList>
    </citation>
    <scope>NUCLEOTIDE SEQUENCE [LARGE SCALE GENOMIC DNA]</scope>
    <source>
        <strain evidence="6 7">CFO</strain>
    </source>
</reference>
<name>A0A0F8CYP1_CERFI</name>
<dbReference type="Gene3D" id="3.90.550.10">
    <property type="entry name" value="Spore Coat Polysaccharide Biosynthesis Protein SpsA, Chain A"/>
    <property type="match status" value="1"/>
</dbReference>
<keyword evidence="5" id="KW-1133">Transmembrane helix</keyword>
<keyword evidence="7" id="KW-1185">Reference proteome</keyword>
<evidence type="ECO:0000256" key="3">
    <source>
        <dbReference type="ARBA" id="ARBA00022679"/>
    </source>
</evidence>
<dbReference type="OrthoDB" id="205108at2759"/>
<dbReference type="GO" id="GO:0006487">
    <property type="term" value="P:protein N-linked glycosylation"/>
    <property type="evidence" value="ECO:0007669"/>
    <property type="project" value="TreeGrafter"/>
</dbReference>
<dbReference type="GO" id="GO:0000136">
    <property type="term" value="C:mannan polymerase complex"/>
    <property type="evidence" value="ECO:0007669"/>
    <property type="project" value="TreeGrafter"/>
</dbReference>
<organism evidence="6 7">
    <name type="scientific">Ceratocystis fimbriata f. sp. platani</name>
    <dbReference type="NCBI Taxonomy" id="88771"/>
    <lineage>
        <taxon>Eukaryota</taxon>
        <taxon>Fungi</taxon>
        <taxon>Dikarya</taxon>
        <taxon>Ascomycota</taxon>
        <taxon>Pezizomycotina</taxon>
        <taxon>Sordariomycetes</taxon>
        <taxon>Hypocreomycetidae</taxon>
        <taxon>Microascales</taxon>
        <taxon>Ceratocystidaceae</taxon>
        <taxon>Ceratocystis</taxon>
    </lineage>
</organism>
<dbReference type="Pfam" id="PF05637">
    <property type="entry name" value="Glyco_transf_34"/>
    <property type="match status" value="1"/>
</dbReference>
<feature type="region of interest" description="Disordered" evidence="4">
    <location>
        <begin position="1"/>
        <end position="22"/>
    </location>
</feature>
<evidence type="ECO:0000256" key="2">
    <source>
        <dbReference type="ARBA" id="ARBA00022676"/>
    </source>
</evidence>
<sequence>MHYAYPARKNSNPPPFKPRRSKMPSVRKNHIKLFGSIFLTIFALWYLFSGNSNASNRPKPRVVKGEPPVVVVTAFDSIGHSQTYLKNIEENRLSYAKKNGYGTFFAKAGDYDLNGAPMSWTKVVAMRHAMAKYPEAKFFWYLDQNSMIMDPNVKPERDILTNDKLDKTIIRDHSIVPPDGIIKTFGHLRGEDIDLAITQDSKGVVDTSFVIRNGEWAKFFLDTWFDPLYRSYNFQRADTHALEHIIQWHPTILSRLGLLPQRTINSYQHSTTGSQYQEGDFILTLNDCTASGERSCNILATPYVKKWRQKFGIKEA</sequence>
<evidence type="ECO:0000313" key="7">
    <source>
        <dbReference type="Proteomes" id="UP000034841"/>
    </source>
</evidence>
<comment type="caution">
    <text evidence="6">The sequence shown here is derived from an EMBL/GenBank/DDBJ whole genome shotgun (WGS) entry which is preliminary data.</text>
</comment>
<dbReference type="Proteomes" id="UP000034841">
    <property type="component" value="Unassembled WGS sequence"/>
</dbReference>
<keyword evidence="2 6" id="KW-0328">Glycosyltransferase</keyword>
<protein>
    <submittedName>
        <fullName evidence="6">Putative alpha-1 2-galactosyltransferase C8D2.17</fullName>
        <ecNumber evidence="6">2.4.1.-</ecNumber>
    </submittedName>
</protein>
<evidence type="ECO:0000256" key="5">
    <source>
        <dbReference type="SAM" id="Phobius"/>
    </source>
</evidence>
<evidence type="ECO:0000256" key="4">
    <source>
        <dbReference type="SAM" id="MobiDB-lite"/>
    </source>
</evidence>
<dbReference type="AlphaFoldDB" id="A0A0F8CYP1"/>
<keyword evidence="3 6" id="KW-0808">Transferase</keyword>
<gene>
    <name evidence="6" type="ORF">CFO_g1879</name>
</gene>
<comment type="similarity">
    <text evidence="1">Belongs to the glycosyltransferase 34 family.</text>
</comment>
<proteinExistence type="inferred from homology"/>
<dbReference type="InterPro" id="IPR029044">
    <property type="entry name" value="Nucleotide-diphossugar_trans"/>
</dbReference>
<dbReference type="GO" id="GO:0000009">
    <property type="term" value="F:alpha-1,6-mannosyltransferase activity"/>
    <property type="evidence" value="ECO:0007669"/>
    <property type="project" value="TreeGrafter"/>
</dbReference>